<keyword evidence="17" id="KW-1185">Reference proteome</keyword>
<comment type="caution">
    <text evidence="16">The sequence shown here is derived from an EMBL/GenBank/DDBJ whole genome shotgun (WGS) entry which is preliminary data.</text>
</comment>
<dbReference type="Proteomes" id="UP001164929">
    <property type="component" value="Chromosome 16"/>
</dbReference>
<keyword evidence="8" id="KW-0862">Zinc</keyword>
<feature type="region of interest" description="Disordered" evidence="12">
    <location>
        <begin position="159"/>
        <end position="179"/>
    </location>
</feature>
<feature type="domain" description="RING-type" evidence="13">
    <location>
        <begin position="2255"/>
        <end position="2295"/>
    </location>
</feature>
<comment type="similarity">
    <text evidence="2">Belongs to the SNF2/RAD54 helicase family. RAD16 subfamily.</text>
</comment>
<dbReference type="PANTHER" id="PTHR45626:SF17">
    <property type="entry name" value="HELICASE-LIKE TRANSCRIPTION FACTOR"/>
    <property type="match status" value="1"/>
</dbReference>
<dbReference type="GO" id="GO:0003676">
    <property type="term" value="F:nucleic acid binding"/>
    <property type="evidence" value="ECO:0007669"/>
    <property type="project" value="InterPro"/>
</dbReference>
<feature type="compositionally biased region" description="Basic and acidic residues" evidence="12">
    <location>
        <begin position="2923"/>
        <end position="2943"/>
    </location>
</feature>
<dbReference type="InterPro" id="IPR050628">
    <property type="entry name" value="SNF2_RAD54_helicase_TF"/>
</dbReference>
<dbReference type="Pfam" id="PF08797">
    <property type="entry name" value="HIRAN"/>
    <property type="match status" value="4"/>
</dbReference>
<feature type="domain" description="Helicase C-terminal" evidence="15">
    <location>
        <begin position="1516"/>
        <end position="1681"/>
    </location>
</feature>
<evidence type="ECO:0000256" key="11">
    <source>
        <dbReference type="PROSITE-ProRule" id="PRU00175"/>
    </source>
</evidence>
<dbReference type="GO" id="GO:0005524">
    <property type="term" value="F:ATP binding"/>
    <property type="evidence" value="ECO:0007669"/>
    <property type="project" value="UniProtKB-KW"/>
</dbReference>
<reference evidence="16 17" key="1">
    <citation type="journal article" date="2023" name="Mol. Ecol. Resour.">
        <title>Chromosome-level genome assembly of a triploid poplar Populus alba 'Berolinensis'.</title>
        <authorList>
            <person name="Chen S."/>
            <person name="Yu Y."/>
            <person name="Wang X."/>
            <person name="Wang S."/>
            <person name="Zhang T."/>
            <person name="Zhou Y."/>
            <person name="He R."/>
            <person name="Meng N."/>
            <person name="Wang Y."/>
            <person name="Liu W."/>
            <person name="Liu Z."/>
            <person name="Liu J."/>
            <person name="Guo Q."/>
            <person name="Huang H."/>
            <person name="Sederoff R.R."/>
            <person name="Wang G."/>
            <person name="Qu G."/>
            <person name="Chen S."/>
        </authorList>
    </citation>
    <scope>NUCLEOTIDE SEQUENCE [LARGE SCALE GENOMIC DNA]</scope>
    <source>
        <strain evidence="16">SC-2020</strain>
    </source>
</reference>
<accession>A0AAD6LIL5</accession>
<feature type="domain" description="Helicase ATP-binding" evidence="14">
    <location>
        <begin position="240"/>
        <end position="461"/>
    </location>
</feature>
<sequence length="3002" mass="338550">MEAELKEEQEDALGLYMNLYARPDSSSFEDWKYSSSQQIRYETSHVCSFITHIVGLRNHPAMVFSDHELVTLVRYLQCPRDKYAIKVFNSTSMEVGYLHDKASAALSPLIDAQMINLEGEVTDSRTGDVKYSAPCLVRVFSKSTDLKNVKQSIFGNTLSLTGEPRTNPETNEGKGGKEKGRIEKLGTLEPPKEVIKAKLLDHQKEGLWWLVNKENSDELPPFWEMKDGLYVNVLTRHRTNRKPEPLHGGIFADDYGTGKTLTLLSLIAFDKVGNVPEETGEEDEAASVCSCNKRGGVSEMGAGEPKTHTLLDSNIKESYGGMADKSSSASVSKQTLIVCPSSVCSTWKNQLLEHTEKGSLKLHKYHGDSKIKDVEELKKYDIVLTTYGAFANESFERWCPLLKIEWWRVILDEADVIKNANAKQSMAVSSLTARRRWAVTGAPIQNGSFDLFALIAFLRLDPLSKKSYWQSLLERPLAKKDGNGFSRLQDLMAAISLRRTKDRVLVGQLRSKTVETVRFKIYGDERELYDQMEAESKKVVRKLIATVRRNRSYASIRGAVIRLRQMCNDATPFSSYLKSLLPSDDIGDASEHPEFLRKLIDVLREDEDFDCAICYCVPTDAVITICKHVFCKRCIGTCLQRARTSCPICRGRLSMSDLFSAPPESSDPEDPRKSTAIIPSKVSTLIRLLKESRDVRPTGKSVVFTIFQKMLVLLEAPLKDAGFNVLRLDALIDARRRVGIIKKFRSAGQNTVLLANVKVSGAGINLTAASEVYLLEPWWNSELEEQAIDRVHQYGQEKNVIIVRLIVKDSIEERILMMQERKKQAIEAFGMQGPKERREDSSQEEYLEGLEDPIPRLLAMSLDAWKDPSTFQDWLSFGSQPDLTETTLVGSFTTTIVGHSGAKFNEHELLEFVRYQQCPSDKNAIKVLNSSSREVGYLCTSVAMVLSPLVDILKINLEGEVICSRFKYDKSIPCVVTIFAESAAAQNAKDWILQHGLRLCDQPGTSLRSYEGMGVQEKGRIEKLGSLEPPNNVIKAKLLDHQKEGLWWLVNKEKSDELPPFWEVKDGSYLNVLTRHQTDRRPEPLHGGIFSDHYGSGKTLTLLSLIAFDKVGNVTEGTGEEDRVVHVSSGKKRKGGGMVSEKGTGEQNMHTFLDRNIKENSVRMADESSTALVAKQTLVVCPSAVCSTWENQLQEHTQKGSLKLYKYYGDSRTKDVEELKKYDIVLTTYSTLVAEGCEPTRCPLMKIEWWRVILDEAHVIKKANAEQIRDFSKLTTRRRWAVTGAPIQNGSFDLFSLMVFFRLDPLSTECYWQRLFQKPLANGDEKGFSRLQQLMTTISLRRIKDKDLVGLPSKTVETVSFELSGEERVLYDQMEADCKDVIGCFITADILHSHYLRQLCNDSALCSMDLRSLLPSDNIGDASKHPELLRKMIDGLQDGEDIVCSVCLDPPTDATITICEHIFCKKCICHHLQHKETEQTCPNCRRPLSLPGLFSAPPESSNPENPKKLSRTTPSKVSALIKLLKESRVVNSISKSVVFSLFDKMLALMEEPLKDAGFDTLRLDASTDEIRQAEIIKEFGSSGADTVLLASLKTSGTGINLTAASKVYLLEPWWNSAVEEQAINRVHQYGQLENVRIVRLIAQNSIEERILEMQERKKAANEAFGRKRPYEQHEASIDDLCRLFFWNQFHFLLMISTSQEEIREGEQKNESLNMILDAWKDSFTFEDRRYSSSQQSLHDTIFVCSITTKIVGLGAIEFNDHELLELVRYPQSPYDKSAIKVFNSSSVEVGYLHIPVAKVLSPLVDLQKINLEGEVTNSRNRYDSSMPCLVKIFSKSDDTQNVQDWILQNSLCFCDQPGPSFRAYEGLGVQEKNMIEKLGTLEPPKNVIKAKLLDHQKEGLWWLVRKEKSDELPPFWEVGTLPEATGKRDTVMSVSSGKKRGGLVRGKGTGGQKTHTLLGNNTKESSLDMADDSSSALVPKQTLIVCPSVVCSTWESQLQEHTHKGSLKLYKYYGNSRTKDVEELKKYDIVLTTYRTLTAECFRRMRCPLMKIEWWRVILDEAHVIKNANARQSRAVTQFTARRRWAVTGTHIQNGLFDLFSLMAFLQLDPLSIKRYWQGLLQRPLADGDENLLQVLMATISLRRIKDKLLIGLPSKTVETVSLQLSGEERELYDRMESSSKDFVDYFIFVDRLRSRYSFVLFLVSRLRKLCDDSALCSLDLRSLLPSDNILDASKHPELLGKMIDMPQDGEDVACAICGCPPTDAVITKCLHIFCKRCIWYYLPRKEFEKGCPSCGDPISKSGLFSAPRESSNPENTKKTSRTTPSKVSALIELLKESSAVNSSSKSVVFSLFDKMLVLLEEPLKDSGFNTLRLDASTDERGQAEIIKGFGSAGPDTVLLASLRTSVFGINLTAASKVYLLEPWWNSADEEQAINCVHRYGQKENVRVVRLIAQNSIEERILEMQERKKLASEAFRRQGQKERHWKYSSSQQIRYETSHVCSFITHIVGLRSHPAMVFSDHELVTLVRYPQCPRDKYAIKVFNSTSMEVGYLHDEASAALSPLIDAQMINLEGEVTHSRTGDVEYSVPCLVRVFSKSTDLENVTQSIFGTALCLTGEPRTNPETNEGKRDKEKGRIEKLGTLEPPKEVIKAKLFDHQKEGLWWLVNKENSDELPPFWEMKDGLYVNLIDVLREDEDFDCAICYCPPTDAVITICKHVFCKRCIGTCLQRTRSSCPICRGRLSMSDLFSAPPESSDPKDPRKSTAIIPTKVSTLIKLLKESGEGRPNSKSVVFTIFQKMLVLLEAPLKDAGFNVLRLDALTDARRRVGIIKKFQSAGQNTVLIANVKVSGAGINLTAASEIYLLEPWWNSELEEQAIDRVHQYGQEKNVIIVRLIVKDSIEERILMMQERKKQAIEAFGMQGPKERRELTQPDKAKREIFKDEPQNGGVKSNSNGNAVDDLAENGCGETLCDSIRDDTDMKTVQERKYSNSEAEAIVEKTGEE</sequence>
<dbReference type="PROSITE" id="PS51194">
    <property type="entry name" value="HELICASE_CTER"/>
    <property type="match status" value="4"/>
</dbReference>
<dbReference type="Gene3D" id="3.40.50.300">
    <property type="entry name" value="P-loop containing nucleotide triphosphate hydrolases"/>
    <property type="match status" value="4"/>
</dbReference>
<feature type="domain" description="RING-type" evidence="13">
    <location>
        <begin position="2699"/>
        <end position="2738"/>
    </location>
</feature>
<name>A0AAD6LIL5_9ROSI</name>
<evidence type="ECO:0000259" key="14">
    <source>
        <dbReference type="PROSITE" id="PS51192"/>
    </source>
</evidence>
<dbReference type="GO" id="GO:0005634">
    <property type="term" value="C:nucleus"/>
    <property type="evidence" value="ECO:0007669"/>
    <property type="project" value="UniProtKB-SubCell"/>
</dbReference>
<dbReference type="Gene3D" id="3.40.50.10810">
    <property type="entry name" value="Tandem AAA-ATPase domain"/>
    <property type="match status" value="4"/>
</dbReference>
<dbReference type="InterPro" id="IPR027417">
    <property type="entry name" value="P-loop_NTPase"/>
</dbReference>
<evidence type="ECO:0000259" key="15">
    <source>
        <dbReference type="PROSITE" id="PS51194"/>
    </source>
</evidence>
<dbReference type="Pfam" id="PF00271">
    <property type="entry name" value="Helicase_C"/>
    <property type="match status" value="4"/>
</dbReference>
<dbReference type="PROSITE" id="PS51192">
    <property type="entry name" value="HELICASE_ATP_BIND_1"/>
    <property type="match status" value="3"/>
</dbReference>
<feature type="domain" description="RING-type" evidence="13">
    <location>
        <begin position="611"/>
        <end position="650"/>
    </location>
</feature>
<keyword evidence="9" id="KW-0067">ATP-binding</keyword>
<dbReference type="InterPro" id="IPR001650">
    <property type="entry name" value="Helicase_C-like"/>
</dbReference>
<protein>
    <submittedName>
        <fullName evidence="16">Uncharacterized protein</fullName>
    </submittedName>
</protein>
<feature type="domain" description="Helicase C-terminal" evidence="15">
    <location>
        <begin position="2769"/>
        <end position="2929"/>
    </location>
</feature>
<evidence type="ECO:0000256" key="8">
    <source>
        <dbReference type="ARBA" id="ARBA00022833"/>
    </source>
</evidence>
<feature type="region of interest" description="Disordered" evidence="12">
    <location>
        <begin position="1930"/>
        <end position="1954"/>
    </location>
</feature>
<dbReference type="InterPro" id="IPR018957">
    <property type="entry name" value="Znf_C3HC4_RING-type"/>
</dbReference>
<feature type="compositionally biased region" description="Basic and acidic residues" evidence="12">
    <location>
        <begin position="2972"/>
        <end position="2988"/>
    </location>
</feature>
<evidence type="ECO:0000256" key="6">
    <source>
        <dbReference type="ARBA" id="ARBA00022801"/>
    </source>
</evidence>
<evidence type="ECO:0000313" key="16">
    <source>
        <dbReference type="EMBL" id="KAJ6967872.1"/>
    </source>
</evidence>
<dbReference type="SMART" id="SM00184">
    <property type="entry name" value="RING"/>
    <property type="match status" value="4"/>
</dbReference>
<dbReference type="SMART" id="SM00490">
    <property type="entry name" value="HELICc"/>
    <property type="match status" value="4"/>
</dbReference>
<dbReference type="InterPro" id="IPR001841">
    <property type="entry name" value="Znf_RING"/>
</dbReference>
<dbReference type="SUPFAM" id="SSF52540">
    <property type="entry name" value="P-loop containing nucleoside triphosphate hydrolases"/>
    <property type="match status" value="7"/>
</dbReference>
<dbReference type="CDD" id="cd18793">
    <property type="entry name" value="SF2_C_SNF"/>
    <property type="match status" value="4"/>
</dbReference>
<feature type="region of interest" description="Disordered" evidence="12">
    <location>
        <begin position="2923"/>
        <end position="3002"/>
    </location>
</feature>
<dbReference type="PANTHER" id="PTHR45626">
    <property type="entry name" value="TRANSCRIPTION TERMINATION FACTOR 2-RELATED"/>
    <property type="match status" value="1"/>
</dbReference>
<dbReference type="GO" id="GO:0004386">
    <property type="term" value="F:helicase activity"/>
    <property type="evidence" value="ECO:0007669"/>
    <property type="project" value="UniProtKB-KW"/>
</dbReference>
<evidence type="ECO:0000313" key="17">
    <source>
        <dbReference type="Proteomes" id="UP001164929"/>
    </source>
</evidence>
<comment type="subcellular location">
    <subcellularLocation>
        <location evidence="1">Nucleus</location>
    </subcellularLocation>
</comment>
<dbReference type="PROSITE" id="PS00518">
    <property type="entry name" value="ZF_RING_1"/>
    <property type="match status" value="4"/>
</dbReference>
<dbReference type="Pfam" id="PF00176">
    <property type="entry name" value="SNF2-rel_dom"/>
    <property type="match status" value="3"/>
</dbReference>
<feature type="domain" description="Helicase ATP-binding" evidence="14">
    <location>
        <begin position="1178"/>
        <end position="1304"/>
    </location>
</feature>
<keyword evidence="5 11" id="KW-0863">Zinc-finger</keyword>
<dbReference type="InterPro" id="IPR014905">
    <property type="entry name" value="HIRAN"/>
</dbReference>
<dbReference type="Pfam" id="PF00097">
    <property type="entry name" value="zf-C3HC4"/>
    <property type="match status" value="1"/>
</dbReference>
<evidence type="ECO:0000256" key="7">
    <source>
        <dbReference type="ARBA" id="ARBA00022806"/>
    </source>
</evidence>
<keyword evidence="10" id="KW-0539">Nucleus</keyword>
<dbReference type="InterPro" id="IPR017907">
    <property type="entry name" value="Znf_RING_CS"/>
</dbReference>
<feature type="domain" description="RING-type" evidence="13">
    <location>
        <begin position="1444"/>
        <end position="1485"/>
    </location>
</feature>
<keyword evidence="4" id="KW-0547">Nucleotide-binding</keyword>
<feature type="domain" description="Helicase ATP-binding" evidence="14">
    <location>
        <begin position="1979"/>
        <end position="2109"/>
    </location>
</feature>
<dbReference type="EMBL" id="JAQIZT010000016">
    <property type="protein sequence ID" value="KAJ6967872.1"/>
    <property type="molecule type" value="Genomic_DNA"/>
</dbReference>
<evidence type="ECO:0000256" key="2">
    <source>
        <dbReference type="ARBA" id="ARBA00008438"/>
    </source>
</evidence>
<evidence type="ECO:0000256" key="10">
    <source>
        <dbReference type="ARBA" id="ARBA00023242"/>
    </source>
</evidence>
<evidence type="ECO:0000256" key="9">
    <source>
        <dbReference type="ARBA" id="ARBA00022840"/>
    </source>
</evidence>
<evidence type="ECO:0000256" key="12">
    <source>
        <dbReference type="SAM" id="MobiDB-lite"/>
    </source>
</evidence>
<feature type="region of interest" description="Disordered" evidence="12">
    <location>
        <begin position="1494"/>
        <end position="1513"/>
    </location>
</feature>
<dbReference type="GO" id="GO:0016818">
    <property type="term" value="F:hydrolase activity, acting on acid anhydrides, in phosphorus-containing anhydrides"/>
    <property type="evidence" value="ECO:0007669"/>
    <property type="project" value="InterPro"/>
</dbReference>
<dbReference type="InterPro" id="IPR014001">
    <property type="entry name" value="Helicase_ATP-bd"/>
</dbReference>
<dbReference type="GO" id="GO:0008270">
    <property type="term" value="F:zinc ion binding"/>
    <property type="evidence" value="ECO:0007669"/>
    <property type="project" value="UniProtKB-KW"/>
</dbReference>
<keyword evidence="6" id="KW-0378">Hydrolase</keyword>
<organism evidence="16 17">
    <name type="scientific">Populus alba x Populus x berolinensis</name>
    <dbReference type="NCBI Taxonomy" id="444605"/>
    <lineage>
        <taxon>Eukaryota</taxon>
        <taxon>Viridiplantae</taxon>
        <taxon>Streptophyta</taxon>
        <taxon>Embryophyta</taxon>
        <taxon>Tracheophyta</taxon>
        <taxon>Spermatophyta</taxon>
        <taxon>Magnoliopsida</taxon>
        <taxon>eudicotyledons</taxon>
        <taxon>Gunneridae</taxon>
        <taxon>Pentapetalae</taxon>
        <taxon>rosids</taxon>
        <taxon>fabids</taxon>
        <taxon>Malpighiales</taxon>
        <taxon>Salicaceae</taxon>
        <taxon>Saliceae</taxon>
        <taxon>Populus</taxon>
    </lineage>
</organism>
<dbReference type="InterPro" id="IPR000330">
    <property type="entry name" value="SNF2_N"/>
</dbReference>
<dbReference type="GO" id="GO:0006281">
    <property type="term" value="P:DNA repair"/>
    <property type="evidence" value="ECO:0007669"/>
    <property type="project" value="TreeGrafter"/>
</dbReference>
<dbReference type="SUPFAM" id="SSF57850">
    <property type="entry name" value="RING/U-box"/>
    <property type="match status" value="4"/>
</dbReference>
<dbReference type="InterPro" id="IPR038718">
    <property type="entry name" value="SNF2-like_sf"/>
</dbReference>
<dbReference type="SMART" id="SM00487">
    <property type="entry name" value="DEXDc"/>
    <property type="match status" value="3"/>
</dbReference>
<dbReference type="Gene3D" id="3.30.70.2330">
    <property type="match status" value="4"/>
</dbReference>
<dbReference type="GO" id="GO:0008094">
    <property type="term" value="F:ATP-dependent activity, acting on DNA"/>
    <property type="evidence" value="ECO:0007669"/>
    <property type="project" value="TreeGrafter"/>
</dbReference>
<keyword evidence="7" id="KW-0347">Helicase</keyword>
<feature type="region of interest" description="Disordered" evidence="12">
    <location>
        <begin position="2305"/>
        <end position="2324"/>
    </location>
</feature>
<dbReference type="Gene3D" id="3.30.40.10">
    <property type="entry name" value="Zinc/RING finger domain, C3HC4 (zinc finger)"/>
    <property type="match status" value="4"/>
</dbReference>
<evidence type="ECO:0000256" key="1">
    <source>
        <dbReference type="ARBA" id="ARBA00004123"/>
    </source>
</evidence>
<keyword evidence="3" id="KW-0479">Metal-binding</keyword>
<feature type="region of interest" description="Disordered" evidence="12">
    <location>
        <begin position="1121"/>
        <end position="1144"/>
    </location>
</feature>
<evidence type="ECO:0000256" key="5">
    <source>
        <dbReference type="ARBA" id="ARBA00022771"/>
    </source>
</evidence>
<feature type="domain" description="Helicase C-terminal" evidence="15">
    <location>
        <begin position="2327"/>
        <end position="2483"/>
    </location>
</feature>
<evidence type="ECO:0000256" key="4">
    <source>
        <dbReference type="ARBA" id="ARBA00022741"/>
    </source>
</evidence>
<dbReference type="PROSITE" id="PS50089">
    <property type="entry name" value="ZF_RING_2"/>
    <property type="match status" value="4"/>
</dbReference>
<gene>
    <name evidence="16" type="ORF">NC653_035948</name>
</gene>
<dbReference type="InterPro" id="IPR013083">
    <property type="entry name" value="Znf_RING/FYVE/PHD"/>
</dbReference>
<evidence type="ECO:0000259" key="13">
    <source>
        <dbReference type="PROSITE" id="PS50089"/>
    </source>
</evidence>
<evidence type="ECO:0000256" key="3">
    <source>
        <dbReference type="ARBA" id="ARBA00022723"/>
    </source>
</evidence>
<proteinExistence type="inferred from homology"/>
<feature type="domain" description="Helicase C-terminal" evidence="15">
    <location>
        <begin position="681"/>
        <end position="837"/>
    </location>
</feature>
<dbReference type="InterPro" id="IPR049730">
    <property type="entry name" value="SNF2/RAD54-like_C"/>
</dbReference>
<dbReference type="SMART" id="SM00910">
    <property type="entry name" value="HIRAN"/>
    <property type="match status" value="4"/>
</dbReference>